<dbReference type="InterPro" id="IPR002550">
    <property type="entry name" value="CNNM"/>
</dbReference>
<dbReference type="InterPro" id="IPR046342">
    <property type="entry name" value="CBS_dom_sf"/>
</dbReference>
<dbReference type="SMART" id="SM00116">
    <property type="entry name" value="CBS"/>
    <property type="match status" value="2"/>
</dbReference>
<dbReference type="Pfam" id="PF00571">
    <property type="entry name" value="CBS"/>
    <property type="match status" value="2"/>
</dbReference>
<accession>A0A5J6V1Y2</accession>
<dbReference type="GO" id="GO:0050660">
    <property type="term" value="F:flavin adenine dinucleotide binding"/>
    <property type="evidence" value="ECO:0007669"/>
    <property type="project" value="InterPro"/>
</dbReference>
<name>A0A5J6V1Y2_9MICO</name>
<dbReference type="CDD" id="cd04590">
    <property type="entry name" value="CBS_pair_CorC_HlyC_assoc"/>
    <property type="match status" value="1"/>
</dbReference>
<dbReference type="SMART" id="SM01091">
    <property type="entry name" value="CorC_HlyC"/>
    <property type="match status" value="1"/>
</dbReference>
<keyword evidence="5" id="KW-0677">Repeat</keyword>
<dbReference type="PANTHER" id="PTHR43099">
    <property type="entry name" value="UPF0053 PROTEIN YRKA"/>
    <property type="match status" value="1"/>
</dbReference>
<feature type="domain" description="CBS" evidence="13">
    <location>
        <begin position="222"/>
        <end position="282"/>
    </location>
</feature>
<evidence type="ECO:0000256" key="11">
    <source>
        <dbReference type="SAM" id="MobiDB-lite"/>
    </source>
</evidence>
<evidence type="ECO:0000313" key="16">
    <source>
        <dbReference type="Proteomes" id="UP000326546"/>
    </source>
</evidence>
<dbReference type="InterPro" id="IPR036318">
    <property type="entry name" value="FAD-bd_PCMH-like_sf"/>
</dbReference>
<feature type="domain" description="CBS" evidence="13">
    <location>
        <begin position="286"/>
        <end position="343"/>
    </location>
</feature>
<evidence type="ECO:0000259" key="13">
    <source>
        <dbReference type="PROSITE" id="PS51371"/>
    </source>
</evidence>
<dbReference type="KEGG" id="serw:FY030_02085"/>
<organism evidence="15 16">
    <name type="scientific">Ornithinimicrobium pratense</name>
    <dbReference type="NCBI Taxonomy" id="2593973"/>
    <lineage>
        <taxon>Bacteria</taxon>
        <taxon>Bacillati</taxon>
        <taxon>Actinomycetota</taxon>
        <taxon>Actinomycetes</taxon>
        <taxon>Micrococcales</taxon>
        <taxon>Ornithinimicrobiaceae</taxon>
        <taxon>Ornithinimicrobium</taxon>
    </lineage>
</organism>
<dbReference type="InterPro" id="IPR000644">
    <property type="entry name" value="CBS_dom"/>
</dbReference>
<reference evidence="15 16" key="1">
    <citation type="submission" date="2019-09" db="EMBL/GenBank/DDBJ databases">
        <title>Serinicoccus pratensis sp. nov., isolated from meadow soil.</title>
        <authorList>
            <person name="Zhang W."/>
        </authorList>
    </citation>
    <scope>NUCLEOTIDE SEQUENCE [LARGE SCALE GENOMIC DNA]</scope>
    <source>
        <strain evidence="15 16">W204</strain>
    </source>
</reference>
<feature type="transmembrane region" description="Helical" evidence="12">
    <location>
        <begin position="58"/>
        <end position="78"/>
    </location>
</feature>
<comment type="similarity">
    <text evidence="2">Belongs to the UPF0053 family.</text>
</comment>
<evidence type="ECO:0000256" key="7">
    <source>
        <dbReference type="ARBA" id="ARBA00023122"/>
    </source>
</evidence>
<protein>
    <submittedName>
        <fullName evidence="15">HlyC/CorC family transporter</fullName>
    </submittedName>
</protein>
<dbReference type="SUPFAM" id="SSF56176">
    <property type="entry name" value="FAD-binding/transporter-associated domain-like"/>
    <property type="match status" value="1"/>
</dbReference>
<dbReference type="InterPro" id="IPR051676">
    <property type="entry name" value="UPF0053_domain"/>
</dbReference>
<evidence type="ECO:0000256" key="10">
    <source>
        <dbReference type="PROSITE-ProRule" id="PRU01193"/>
    </source>
</evidence>
<dbReference type="PROSITE" id="PS51371">
    <property type="entry name" value="CBS"/>
    <property type="match status" value="2"/>
</dbReference>
<evidence type="ECO:0000313" key="15">
    <source>
        <dbReference type="EMBL" id="QFG67678.1"/>
    </source>
</evidence>
<dbReference type="Pfam" id="PF01595">
    <property type="entry name" value="CNNM"/>
    <property type="match status" value="1"/>
</dbReference>
<feature type="region of interest" description="Disordered" evidence="11">
    <location>
        <begin position="456"/>
        <end position="485"/>
    </location>
</feature>
<comment type="subcellular location">
    <subcellularLocation>
        <location evidence="1">Cell membrane</location>
        <topology evidence="1">Multi-pass membrane protein</topology>
    </subcellularLocation>
</comment>
<dbReference type="InterPro" id="IPR044751">
    <property type="entry name" value="Ion_transp-like_CBS"/>
</dbReference>
<dbReference type="Proteomes" id="UP000326546">
    <property type="component" value="Chromosome"/>
</dbReference>
<keyword evidence="7 9" id="KW-0129">CBS domain</keyword>
<keyword evidence="4 10" id="KW-0812">Transmembrane</keyword>
<keyword evidence="8 10" id="KW-0472">Membrane</keyword>
<keyword evidence="3" id="KW-1003">Cell membrane</keyword>
<dbReference type="PROSITE" id="PS51846">
    <property type="entry name" value="CNNM"/>
    <property type="match status" value="1"/>
</dbReference>
<evidence type="ECO:0000256" key="3">
    <source>
        <dbReference type="ARBA" id="ARBA00022475"/>
    </source>
</evidence>
<dbReference type="Gene3D" id="3.10.580.10">
    <property type="entry name" value="CBS-domain"/>
    <property type="match status" value="1"/>
</dbReference>
<evidence type="ECO:0000259" key="14">
    <source>
        <dbReference type="PROSITE" id="PS51846"/>
    </source>
</evidence>
<evidence type="ECO:0000256" key="1">
    <source>
        <dbReference type="ARBA" id="ARBA00004651"/>
    </source>
</evidence>
<evidence type="ECO:0000256" key="9">
    <source>
        <dbReference type="PROSITE-ProRule" id="PRU00703"/>
    </source>
</evidence>
<feature type="transmembrane region" description="Helical" evidence="12">
    <location>
        <begin position="99"/>
        <end position="120"/>
    </location>
</feature>
<evidence type="ECO:0000256" key="12">
    <source>
        <dbReference type="SAM" id="Phobius"/>
    </source>
</evidence>
<proteinExistence type="inferred from homology"/>
<dbReference type="GO" id="GO:0005886">
    <property type="term" value="C:plasma membrane"/>
    <property type="evidence" value="ECO:0007669"/>
    <property type="project" value="UniProtKB-SubCell"/>
</dbReference>
<dbReference type="Gene3D" id="3.30.465.10">
    <property type="match status" value="1"/>
</dbReference>
<keyword evidence="6 10" id="KW-1133">Transmembrane helix</keyword>
<dbReference type="InterPro" id="IPR016169">
    <property type="entry name" value="FAD-bd_PCMH_sub2"/>
</dbReference>
<dbReference type="SUPFAM" id="SSF54631">
    <property type="entry name" value="CBS-domain pair"/>
    <property type="match status" value="1"/>
</dbReference>
<sequence length="485" mass="52071">MLIVTGITVIVLLTLMTGYFVAQEFAYVSVDRGKLHQLAAQGDAAAERALKVTSRLSFTLSGAQFGITVTALLVGFLGEELVVNGLSEGYADSGPLARAAMISLFSAGTLAFSTVLQMVIGELAPKNWAISRPVPLARALSRTTLLYLTILGPIITLFDKASNALLRSVGIEPVQELPQGATPEDLTRIIAESHSGGTLDEELSLLLGRGLAFRERVAEEVMTPRTSVQTIQADETAATVLAALKSGHSRFPVVGRDIDDIVGVVGLHDLLQVDPADRADALVRDITDEALILPESLPLPKVLEALRESHTQMAVVVDEYGGFAGVVTFEDVAEEVVGEIWDEDEDDEATSAARSDGTWELSARLRIDEAAEVTGVELPEHENYDTLSGLVLEHLGRVVEEGDSVVVRWTSRNGEGDEYAHQTRIDVVSAQRHVPDVVTLHPMVTRTLEEWAALSEEERDALSPPDAGLVIPAPRPAALAEGSIR</sequence>
<evidence type="ECO:0000256" key="4">
    <source>
        <dbReference type="ARBA" id="ARBA00022692"/>
    </source>
</evidence>
<dbReference type="EMBL" id="CP044427">
    <property type="protein sequence ID" value="QFG67678.1"/>
    <property type="molecule type" value="Genomic_DNA"/>
</dbReference>
<evidence type="ECO:0000256" key="5">
    <source>
        <dbReference type="ARBA" id="ARBA00022737"/>
    </source>
</evidence>
<dbReference type="PANTHER" id="PTHR43099:SF6">
    <property type="entry name" value="UPF0053 PROTEIN RV1842C"/>
    <property type="match status" value="1"/>
</dbReference>
<keyword evidence="16" id="KW-1185">Reference proteome</keyword>
<evidence type="ECO:0000256" key="6">
    <source>
        <dbReference type="ARBA" id="ARBA00022989"/>
    </source>
</evidence>
<dbReference type="Pfam" id="PF03471">
    <property type="entry name" value="CorC_HlyC"/>
    <property type="match status" value="1"/>
</dbReference>
<dbReference type="OrthoDB" id="110231at2"/>
<dbReference type="InterPro" id="IPR005170">
    <property type="entry name" value="Transptr-assoc_dom"/>
</dbReference>
<feature type="transmembrane region" description="Helical" evidence="12">
    <location>
        <begin position="140"/>
        <end position="158"/>
    </location>
</feature>
<dbReference type="AlphaFoldDB" id="A0A5J6V1Y2"/>
<evidence type="ECO:0000256" key="8">
    <source>
        <dbReference type="ARBA" id="ARBA00023136"/>
    </source>
</evidence>
<evidence type="ECO:0000256" key="2">
    <source>
        <dbReference type="ARBA" id="ARBA00006337"/>
    </source>
</evidence>
<gene>
    <name evidence="15" type="ORF">FY030_02085</name>
</gene>
<feature type="domain" description="CNNM transmembrane" evidence="14">
    <location>
        <begin position="1"/>
        <end position="203"/>
    </location>
</feature>